<evidence type="ECO:0000313" key="10">
    <source>
        <dbReference type="Proteomes" id="UP000015453"/>
    </source>
</evidence>
<evidence type="ECO:0000256" key="2">
    <source>
        <dbReference type="ARBA" id="ARBA00006690"/>
    </source>
</evidence>
<feature type="transmembrane region" description="Helical" evidence="7">
    <location>
        <begin position="74"/>
        <end position="93"/>
    </location>
</feature>
<protein>
    <submittedName>
        <fullName evidence="9">Uncharacterized protein</fullName>
    </submittedName>
</protein>
<dbReference type="EMBL" id="AUSU01009398">
    <property type="protein sequence ID" value="EPS58244.1"/>
    <property type="molecule type" value="Genomic_DNA"/>
</dbReference>
<evidence type="ECO:0000256" key="8">
    <source>
        <dbReference type="SAM" id="SignalP"/>
    </source>
</evidence>
<reference evidence="9 10" key="1">
    <citation type="journal article" date="2013" name="BMC Genomics">
        <title>The miniature genome of a carnivorous plant Genlisea aurea contains a low number of genes and short non-coding sequences.</title>
        <authorList>
            <person name="Leushkin E.V."/>
            <person name="Sutormin R.A."/>
            <person name="Nabieva E.R."/>
            <person name="Penin A.A."/>
            <person name="Kondrashov A.S."/>
            <person name="Logacheva M.D."/>
        </authorList>
    </citation>
    <scope>NUCLEOTIDE SEQUENCE [LARGE SCALE GENOMIC DNA]</scope>
</reference>
<evidence type="ECO:0000256" key="3">
    <source>
        <dbReference type="ARBA" id="ARBA00022448"/>
    </source>
</evidence>
<feature type="signal peptide" evidence="8">
    <location>
        <begin position="1"/>
        <end position="17"/>
    </location>
</feature>
<feature type="transmembrane region" description="Helical" evidence="7">
    <location>
        <begin position="105"/>
        <end position="125"/>
    </location>
</feature>
<sequence>QAIFICLLIPFLSNLWGIPFRQLPDYIRDGAACFLNVGAMSKRCDGAPLLPVMFVVVNMGYNISLLHLIKISSAVVSCLASTISVPVAVYLFTLPLPYLGVSSSLPRGFVAGAAVLAVGILVYVWKP</sequence>
<dbReference type="Proteomes" id="UP000015453">
    <property type="component" value="Unassembled WGS sequence"/>
</dbReference>
<gene>
    <name evidence="9" type="ORF">M569_16572</name>
</gene>
<dbReference type="PANTHER" id="PTHR31326">
    <property type="entry name" value="PROTEIN CLT2, CHLOROPLASTIC"/>
    <property type="match status" value="1"/>
</dbReference>
<dbReference type="Pfam" id="PF08627">
    <property type="entry name" value="CRT-like"/>
    <property type="match status" value="1"/>
</dbReference>
<evidence type="ECO:0000256" key="5">
    <source>
        <dbReference type="ARBA" id="ARBA00022989"/>
    </source>
</evidence>
<evidence type="ECO:0000256" key="4">
    <source>
        <dbReference type="ARBA" id="ARBA00022692"/>
    </source>
</evidence>
<comment type="caution">
    <text evidence="9">The sequence shown here is derived from an EMBL/GenBank/DDBJ whole genome shotgun (WGS) entry which is preliminary data.</text>
</comment>
<comment type="subcellular location">
    <subcellularLocation>
        <location evidence="1">Membrane</location>
        <topology evidence="1">Multi-pass membrane protein</topology>
    </subcellularLocation>
</comment>
<feature type="transmembrane region" description="Helical" evidence="7">
    <location>
        <begin position="49"/>
        <end position="69"/>
    </location>
</feature>
<feature type="non-terminal residue" evidence="9">
    <location>
        <position position="1"/>
    </location>
</feature>
<keyword evidence="3" id="KW-0813">Transport</keyword>
<organism evidence="9 10">
    <name type="scientific">Genlisea aurea</name>
    <dbReference type="NCBI Taxonomy" id="192259"/>
    <lineage>
        <taxon>Eukaryota</taxon>
        <taxon>Viridiplantae</taxon>
        <taxon>Streptophyta</taxon>
        <taxon>Embryophyta</taxon>
        <taxon>Tracheophyta</taxon>
        <taxon>Spermatophyta</taxon>
        <taxon>Magnoliopsida</taxon>
        <taxon>eudicotyledons</taxon>
        <taxon>Gunneridae</taxon>
        <taxon>Pentapetalae</taxon>
        <taxon>asterids</taxon>
        <taxon>lamiids</taxon>
        <taxon>Lamiales</taxon>
        <taxon>Lentibulariaceae</taxon>
        <taxon>Genlisea</taxon>
    </lineage>
</organism>
<accession>S8BV41</accession>
<feature type="chain" id="PRO_5004561396" evidence="8">
    <location>
        <begin position="18"/>
        <end position="127"/>
    </location>
</feature>
<dbReference type="InterPro" id="IPR013936">
    <property type="entry name" value="CRT-like"/>
</dbReference>
<keyword evidence="4 7" id="KW-0812">Transmembrane</keyword>
<evidence type="ECO:0000256" key="7">
    <source>
        <dbReference type="SAM" id="Phobius"/>
    </source>
</evidence>
<comment type="similarity">
    <text evidence="2">Belongs to the CRT-like transporter family.</text>
</comment>
<proteinExistence type="inferred from homology"/>
<keyword evidence="10" id="KW-1185">Reference proteome</keyword>
<keyword evidence="5 7" id="KW-1133">Transmembrane helix</keyword>
<keyword evidence="8" id="KW-0732">Signal</keyword>
<dbReference type="GO" id="GO:0016020">
    <property type="term" value="C:membrane"/>
    <property type="evidence" value="ECO:0007669"/>
    <property type="project" value="UniProtKB-SubCell"/>
</dbReference>
<evidence type="ECO:0000256" key="1">
    <source>
        <dbReference type="ARBA" id="ARBA00004141"/>
    </source>
</evidence>
<dbReference type="AlphaFoldDB" id="S8BV41"/>
<dbReference type="PANTHER" id="PTHR31326:SF3">
    <property type="entry name" value="PROTEIN CLT3, CHLOROPLASTIC"/>
    <property type="match status" value="1"/>
</dbReference>
<dbReference type="OrthoDB" id="416555at2759"/>
<name>S8BV41_9LAMI</name>
<feature type="non-terminal residue" evidence="9">
    <location>
        <position position="127"/>
    </location>
</feature>
<keyword evidence="6 7" id="KW-0472">Membrane</keyword>
<evidence type="ECO:0000313" key="9">
    <source>
        <dbReference type="EMBL" id="EPS58244.1"/>
    </source>
</evidence>
<evidence type="ECO:0000256" key="6">
    <source>
        <dbReference type="ARBA" id="ARBA00023136"/>
    </source>
</evidence>